<dbReference type="PANTHER" id="PTHR13510">
    <property type="entry name" value="FYVE-FINGER-CONTAINING RAB5 EFFECTOR PROTEIN RABENOSYN-5-RELATED"/>
    <property type="match status" value="1"/>
</dbReference>
<dbReference type="AlphaFoldDB" id="A0AAV2Z5P7"/>
<comment type="caution">
    <text evidence="2">The sequence shown here is derived from an EMBL/GenBank/DDBJ whole genome shotgun (WGS) entry which is preliminary data.</text>
</comment>
<feature type="region of interest" description="Disordered" evidence="1">
    <location>
        <begin position="476"/>
        <end position="495"/>
    </location>
</feature>
<dbReference type="SUPFAM" id="SSF57903">
    <property type="entry name" value="FYVE/PHD zinc finger"/>
    <property type="match status" value="1"/>
</dbReference>
<gene>
    <name evidence="2" type="ORF">N0F65_000249</name>
</gene>
<evidence type="ECO:0000256" key="1">
    <source>
        <dbReference type="SAM" id="MobiDB-lite"/>
    </source>
</evidence>
<name>A0AAV2Z5P7_9STRA</name>
<evidence type="ECO:0000313" key="3">
    <source>
        <dbReference type="Proteomes" id="UP001146120"/>
    </source>
</evidence>
<feature type="compositionally biased region" description="Low complexity" evidence="1">
    <location>
        <begin position="368"/>
        <end position="415"/>
    </location>
</feature>
<evidence type="ECO:0008006" key="4">
    <source>
        <dbReference type="Google" id="ProtNLM"/>
    </source>
</evidence>
<sequence length="495" mass="53772">MKFPLPRTLVPSIDASTQPAGEYELMANSLVQERMKEYQEYVGTKAKVPTARWKQVKRRENLTIYKDTKPSSSRRDGIALWMAGSFAGSLNDAMYGIVAADSGAMRVQSSYMGDDVVDGAVLLPIQKPTVSDPFRFVGIKWLVKSTASSLRVFTRARDYFVLESTGVMGEETSPNRIGFHLVHSIDLSRSGDLEAHGITRGRVSVCFFFQELRNGTVDVYMKARVGIGSSAAEAAIVSSAADTFLVCWKTILCGKSKKLAQMVRASQQNDNAYAESQHFLGVDKSTLMTCGRCSKGFGTFGTGSNCRVCRLKVCSKCRLTLRLSKASTDGTVKQTPASFCKHCVGASAAECGLKTARQELKDNEEATRSSSRSGSSLSRSRKSIGSLCAPSLSRATTSTTTSSIADSESSSVSIELGSENGDMHHLQVYQANYELSRSQQDVHGQRNPSTPADLYEQMARLRVAAAVTAQVTKQNAHAMQSRHGHPNTTGVAYHL</sequence>
<dbReference type="PANTHER" id="PTHR13510:SF44">
    <property type="entry name" value="RABENOSYN-5"/>
    <property type="match status" value="1"/>
</dbReference>
<feature type="compositionally biased region" description="Polar residues" evidence="1">
    <location>
        <begin position="486"/>
        <end position="495"/>
    </location>
</feature>
<feature type="region of interest" description="Disordered" evidence="1">
    <location>
        <begin position="360"/>
        <end position="415"/>
    </location>
</feature>
<organism evidence="2 3">
    <name type="scientific">Lagenidium giganteum</name>
    <dbReference type="NCBI Taxonomy" id="4803"/>
    <lineage>
        <taxon>Eukaryota</taxon>
        <taxon>Sar</taxon>
        <taxon>Stramenopiles</taxon>
        <taxon>Oomycota</taxon>
        <taxon>Peronosporomycetes</taxon>
        <taxon>Pythiales</taxon>
        <taxon>Pythiaceae</taxon>
    </lineage>
</organism>
<reference evidence="2" key="2">
    <citation type="journal article" date="2023" name="Microbiol Resour">
        <title>Decontamination and Annotation of the Draft Genome Sequence of the Oomycete Lagenidium giganteum ARSEF 373.</title>
        <authorList>
            <person name="Morgan W.R."/>
            <person name="Tartar A."/>
        </authorList>
    </citation>
    <scope>NUCLEOTIDE SEQUENCE</scope>
    <source>
        <strain evidence="2">ARSEF 373</strain>
    </source>
</reference>
<dbReference type="Proteomes" id="UP001146120">
    <property type="component" value="Unassembled WGS sequence"/>
</dbReference>
<accession>A0AAV2Z5P7</accession>
<dbReference type="EMBL" id="DAKRPA010000037">
    <property type="protein sequence ID" value="DBA02002.1"/>
    <property type="molecule type" value="Genomic_DNA"/>
</dbReference>
<proteinExistence type="predicted"/>
<reference evidence="2" key="1">
    <citation type="submission" date="2022-11" db="EMBL/GenBank/DDBJ databases">
        <authorList>
            <person name="Morgan W.R."/>
            <person name="Tartar A."/>
        </authorList>
    </citation>
    <scope>NUCLEOTIDE SEQUENCE</scope>
    <source>
        <strain evidence="2">ARSEF 373</strain>
    </source>
</reference>
<dbReference type="InterPro" id="IPR052727">
    <property type="entry name" value="Rab4/Rab5_effector"/>
</dbReference>
<evidence type="ECO:0000313" key="2">
    <source>
        <dbReference type="EMBL" id="DBA02002.1"/>
    </source>
</evidence>
<dbReference type="Gene3D" id="3.30.40.10">
    <property type="entry name" value="Zinc/RING finger domain, C3HC4 (zinc finger)"/>
    <property type="match status" value="1"/>
</dbReference>
<keyword evidence="3" id="KW-1185">Reference proteome</keyword>
<protein>
    <recommendedName>
        <fullName evidence="4">FYVE-type domain-containing protein</fullName>
    </recommendedName>
</protein>
<dbReference type="InterPro" id="IPR011011">
    <property type="entry name" value="Znf_FYVE_PHD"/>
</dbReference>
<dbReference type="InterPro" id="IPR013083">
    <property type="entry name" value="Znf_RING/FYVE/PHD"/>
</dbReference>